<dbReference type="CDD" id="cd02908">
    <property type="entry name" value="Macro_OAADPr_deacetylase"/>
    <property type="match status" value="1"/>
</dbReference>
<dbReference type="PANTHER" id="PTHR11106:SF27">
    <property type="entry name" value="MACRO DOMAIN-CONTAINING PROTEIN"/>
    <property type="match status" value="1"/>
</dbReference>
<proteinExistence type="predicted"/>
<dbReference type="PANTHER" id="PTHR11106">
    <property type="entry name" value="GANGLIOSIDE INDUCED DIFFERENTIATION ASSOCIATED PROTEIN 2-RELATED"/>
    <property type="match status" value="1"/>
</dbReference>
<dbReference type="NCBIfam" id="NF003163">
    <property type="entry name" value="PRK04143.1"/>
    <property type="match status" value="1"/>
</dbReference>
<dbReference type="InterPro" id="IPR002589">
    <property type="entry name" value="Macro_dom"/>
</dbReference>
<sequence>MTQNDRRIFLIEYLLRENPNYRDVQMPDDEDEQKNLLRSLMNIRPPQHTSEEFLRIQDSYLQEAIRQRGITGLADLKPVTGRGNGDWYVRRGDITTLKVDAIVNAANSGMTGCWQPCHACIDNCIHTFAGVQLRAVCAGIMQKQGHEEPTGTAKITPAFNLPCKYVLHTVGPIISGQLTDRDCMLLANCYTSCLNLAAENGVKSIAFCCISTGVFRFPAQKAAEIAVSTVEDWKAKNNSTMKIVFNVFSEQDEAIYNKLMS</sequence>
<dbReference type="Gene3D" id="3.40.220.10">
    <property type="entry name" value="Leucine Aminopeptidase, subunit E, domain 1"/>
    <property type="match status" value="1"/>
</dbReference>
<dbReference type="RefSeq" id="WP_162662823.1">
    <property type="nucleotide sequence ID" value="NZ_CP048020.1"/>
</dbReference>
<gene>
    <name evidence="2" type="ORF">GWP43_03825</name>
</gene>
<protein>
    <submittedName>
        <fullName evidence="2">Protein-ADP-ribose hydrolase</fullName>
    </submittedName>
</protein>
<dbReference type="KEGG" id="trz:GWP43_03825"/>
<dbReference type="SUPFAM" id="SSF52949">
    <property type="entry name" value="Macro domain-like"/>
    <property type="match status" value="1"/>
</dbReference>
<organism evidence="2 3">
    <name type="scientific">Treponema vincentii</name>
    <dbReference type="NCBI Taxonomy" id="69710"/>
    <lineage>
        <taxon>Bacteria</taxon>
        <taxon>Pseudomonadati</taxon>
        <taxon>Spirochaetota</taxon>
        <taxon>Spirochaetia</taxon>
        <taxon>Spirochaetales</taxon>
        <taxon>Treponemataceae</taxon>
        <taxon>Treponema</taxon>
    </lineage>
</organism>
<dbReference type="EMBL" id="CP048020">
    <property type="protein sequence ID" value="QHX42717.1"/>
    <property type="molecule type" value="Genomic_DNA"/>
</dbReference>
<name>A0A6P1XZ18_9SPIR</name>
<keyword evidence="2" id="KW-0378">Hydrolase</keyword>
<dbReference type="AlphaFoldDB" id="A0A6P1XZ18"/>
<dbReference type="PROSITE" id="PS51154">
    <property type="entry name" value="MACRO"/>
    <property type="match status" value="1"/>
</dbReference>
<evidence type="ECO:0000313" key="3">
    <source>
        <dbReference type="Proteomes" id="UP000464374"/>
    </source>
</evidence>
<reference evidence="2 3" key="1">
    <citation type="submission" date="2020-01" db="EMBL/GenBank/DDBJ databases">
        <title>Complete genome sequence of a human oral phylogroup 1 Treponema sp. strain ATCC 700766, originally isolated from periodontitis dental plaque.</title>
        <authorList>
            <person name="Chan Y."/>
            <person name="Huo Y.-B."/>
            <person name="Yu X.-L."/>
            <person name="Zeng H."/>
            <person name="Leung W.-K."/>
            <person name="Watt R.M."/>
        </authorList>
    </citation>
    <scope>NUCLEOTIDE SEQUENCE [LARGE SCALE GENOMIC DNA]</scope>
    <source>
        <strain evidence="2 3">OMZ 804</strain>
    </source>
</reference>
<dbReference type="InterPro" id="IPR043472">
    <property type="entry name" value="Macro_dom-like"/>
</dbReference>
<evidence type="ECO:0000313" key="2">
    <source>
        <dbReference type="EMBL" id="QHX42717.1"/>
    </source>
</evidence>
<accession>A0A6P1XZ18</accession>
<dbReference type="Proteomes" id="UP000464374">
    <property type="component" value="Chromosome"/>
</dbReference>
<dbReference type="GO" id="GO:0016787">
    <property type="term" value="F:hydrolase activity"/>
    <property type="evidence" value="ECO:0007669"/>
    <property type="project" value="UniProtKB-KW"/>
</dbReference>
<evidence type="ECO:0000259" key="1">
    <source>
        <dbReference type="PROSITE" id="PS51154"/>
    </source>
</evidence>
<dbReference type="SMART" id="SM00506">
    <property type="entry name" value="A1pp"/>
    <property type="match status" value="1"/>
</dbReference>
<dbReference type="Pfam" id="PF01661">
    <property type="entry name" value="Macro"/>
    <property type="match status" value="1"/>
</dbReference>
<feature type="domain" description="Macro" evidence="1">
    <location>
        <begin position="74"/>
        <end position="261"/>
    </location>
</feature>